<comment type="similarity">
    <text evidence="2">Belongs to the zinc-containing alcohol dehydrogenase family.</text>
</comment>
<dbReference type="InterPro" id="IPR013154">
    <property type="entry name" value="ADH-like_N"/>
</dbReference>
<dbReference type="SMART" id="SM00829">
    <property type="entry name" value="PKS_ER"/>
    <property type="match status" value="1"/>
</dbReference>
<keyword evidence="5" id="KW-0560">Oxidoreductase</keyword>
<evidence type="ECO:0000313" key="10">
    <source>
        <dbReference type="EnsemblMetazoa" id="tetur11g06372.1"/>
    </source>
</evidence>
<evidence type="ECO:0000256" key="7">
    <source>
        <dbReference type="ARBA" id="ARBA00026132"/>
    </source>
</evidence>
<gene>
    <name evidence="10" type="primary">107364005</name>
</gene>
<dbReference type="EMBL" id="CAEY01000074">
    <property type="status" value="NOT_ANNOTATED_CDS"/>
    <property type="molecule type" value="Genomic_DNA"/>
</dbReference>
<dbReference type="GO" id="GO:0046872">
    <property type="term" value="F:metal ion binding"/>
    <property type="evidence" value="ECO:0007669"/>
    <property type="project" value="UniProtKB-KW"/>
</dbReference>
<evidence type="ECO:0000256" key="6">
    <source>
        <dbReference type="ARBA" id="ARBA00023027"/>
    </source>
</evidence>
<dbReference type="InterPro" id="IPR045306">
    <property type="entry name" value="SDH-like"/>
</dbReference>
<feature type="domain" description="Enoyl reductase (ER)" evidence="9">
    <location>
        <begin position="23"/>
        <end position="355"/>
    </location>
</feature>
<keyword evidence="4" id="KW-0862">Zinc</keyword>
<dbReference type="EnsemblMetazoa" id="tetur11g06372.1">
    <property type="protein sequence ID" value="tetur11g06372.1"/>
    <property type="gene ID" value="tetur11g06372"/>
</dbReference>
<evidence type="ECO:0000313" key="11">
    <source>
        <dbReference type="Proteomes" id="UP000015104"/>
    </source>
</evidence>
<protein>
    <recommendedName>
        <fullName evidence="7">Sorbitol dehydrogenase</fullName>
    </recommendedName>
    <alternativeName>
        <fullName evidence="8">Polyol dehydrogenase</fullName>
    </alternativeName>
</protein>
<name>T1KI09_TETUR</name>
<dbReference type="Pfam" id="PF08240">
    <property type="entry name" value="ADH_N"/>
    <property type="match status" value="1"/>
</dbReference>
<accession>T1KI09</accession>
<evidence type="ECO:0000256" key="5">
    <source>
        <dbReference type="ARBA" id="ARBA00023002"/>
    </source>
</evidence>
<dbReference type="InterPro" id="IPR013149">
    <property type="entry name" value="ADH-like_C"/>
</dbReference>
<dbReference type="SUPFAM" id="SSF50129">
    <property type="entry name" value="GroES-like"/>
    <property type="match status" value="1"/>
</dbReference>
<dbReference type="CDD" id="cd05285">
    <property type="entry name" value="sorbitol_DH"/>
    <property type="match status" value="1"/>
</dbReference>
<keyword evidence="11" id="KW-1185">Reference proteome</keyword>
<dbReference type="Gene3D" id="3.90.180.10">
    <property type="entry name" value="Medium-chain alcohol dehydrogenases, catalytic domain"/>
    <property type="match status" value="1"/>
</dbReference>
<reference evidence="10" key="2">
    <citation type="submission" date="2015-06" db="UniProtKB">
        <authorList>
            <consortium name="EnsemblMetazoa"/>
        </authorList>
    </citation>
    <scope>IDENTIFICATION</scope>
</reference>
<dbReference type="eggNOG" id="KOG0024">
    <property type="taxonomic scope" value="Eukaryota"/>
</dbReference>
<dbReference type="InterPro" id="IPR020843">
    <property type="entry name" value="ER"/>
</dbReference>
<dbReference type="KEGG" id="tut:107364005"/>
<proteinExistence type="inferred from homology"/>
<dbReference type="Gene3D" id="3.40.50.720">
    <property type="entry name" value="NAD(P)-binding Rossmann-like Domain"/>
    <property type="match status" value="1"/>
</dbReference>
<keyword evidence="6" id="KW-0520">NAD</keyword>
<dbReference type="OrthoDB" id="1879366at2759"/>
<organism evidence="10 11">
    <name type="scientific">Tetranychus urticae</name>
    <name type="common">Two-spotted spider mite</name>
    <dbReference type="NCBI Taxonomy" id="32264"/>
    <lineage>
        <taxon>Eukaryota</taxon>
        <taxon>Metazoa</taxon>
        <taxon>Ecdysozoa</taxon>
        <taxon>Arthropoda</taxon>
        <taxon>Chelicerata</taxon>
        <taxon>Arachnida</taxon>
        <taxon>Acari</taxon>
        <taxon>Acariformes</taxon>
        <taxon>Trombidiformes</taxon>
        <taxon>Prostigmata</taxon>
        <taxon>Eleutherengona</taxon>
        <taxon>Raphignathae</taxon>
        <taxon>Tetranychoidea</taxon>
        <taxon>Tetranychidae</taxon>
        <taxon>Tetranychus</taxon>
    </lineage>
</organism>
<evidence type="ECO:0000256" key="4">
    <source>
        <dbReference type="ARBA" id="ARBA00022833"/>
    </source>
</evidence>
<keyword evidence="3" id="KW-0479">Metal-binding</keyword>
<dbReference type="InterPro" id="IPR036291">
    <property type="entry name" value="NAD(P)-bd_dom_sf"/>
</dbReference>
<dbReference type="AlphaFoldDB" id="T1KI09"/>
<dbReference type="InterPro" id="IPR011032">
    <property type="entry name" value="GroES-like_sf"/>
</dbReference>
<dbReference type="Pfam" id="PF00107">
    <property type="entry name" value="ADH_zinc_N"/>
    <property type="match status" value="1"/>
</dbReference>
<dbReference type="HOGENOM" id="CLU_026673_11_5_1"/>
<evidence type="ECO:0000259" key="9">
    <source>
        <dbReference type="SMART" id="SM00829"/>
    </source>
</evidence>
<dbReference type="Proteomes" id="UP000015104">
    <property type="component" value="Unassembled WGS sequence"/>
</dbReference>
<evidence type="ECO:0000256" key="1">
    <source>
        <dbReference type="ARBA" id="ARBA00001947"/>
    </source>
</evidence>
<evidence type="ECO:0000256" key="8">
    <source>
        <dbReference type="ARBA" id="ARBA00032485"/>
    </source>
</evidence>
<reference evidence="11" key="1">
    <citation type="submission" date="2011-08" db="EMBL/GenBank/DDBJ databases">
        <authorList>
            <person name="Rombauts S."/>
        </authorList>
    </citation>
    <scope>NUCLEOTIDE SEQUENCE</scope>
    <source>
        <strain evidence="11">London</strain>
    </source>
</reference>
<dbReference type="SUPFAM" id="SSF51735">
    <property type="entry name" value="NAD(P)-binding Rossmann-fold domains"/>
    <property type="match status" value="1"/>
</dbReference>
<sequence length="360" mass="38486">MPPNNTVSENGGDNLSLVLYKAGDMRLEQTPLPSKPARNEVLLQTQQVGICGSDVSYWVKGHIGGFWVKDPMILGHETSAKVVEVGEGVTHLKPGDRVAIEPGVPCRYCVDCKEGAYNLCSGIFFSATPPDNGTLTRYFKHAADYCFKLPDHVSYAEGALMEPLSVAIHACSRANVSGGQKILILGAGPIGLMCILVAKAYGATDICITDINAERLALAKKIGATSTFLLSKDLGENETAEAIEKLMGCRPEAVLECSGASPSIRLALIVCKSGGCVVLIGMGADEVQVPLLSAVCREVDIRGVFRYKNSYPKAVNLISSGKIDVKPIISHYFKLEQAHDAFELARSGKAVKIIIDCSLD</sequence>
<dbReference type="STRING" id="32264.T1KI09"/>
<dbReference type="OMA" id="INHPARW"/>
<dbReference type="GO" id="GO:0003939">
    <property type="term" value="F:L-iditol 2-dehydrogenase (NAD+) activity"/>
    <property type="evidence" value="ECO:0007669"/>
    <property type="project" value="TreeGrafter"/>
</dbReference>
<evidence type="ECO:0000256" key="3">
    <source>
        <dbReference type="ARBA" id="ARBA00022723"/>
    </source>
</evidence>
<dbReference type="PANTHER" id="PTHR43161:SF9">
    <property type="entry name" value="SORBITOL DEHYDROGENASE"/>
    <property type="match status" value="1"/>
</dbReference>
<dbReference type="FunFam" id="3.40.50.720:FF:000068">
    <property type="entry name" value="Sorbitol dehydrogenase"/>
    <property type="match status" value="1"/>
</dbReference>
<comment type="cofactor">
    <cofactor evidence="1">
        <name>Zn(2+)</name>
        <dbReference type="ChEBI" id="CHEBI:29105"/>
    </cofactor>
</comment>
<evidence type="ECO:0000256" key="2">
    <source>
        <dbReference type="ARBA" id="ARBA00008072"/>
    </source>
</evidence>
<dbReference type="GO" id="GO:0006062">
    <property type="term" value="P:sorbitol catabolic process"/>
    <property type="evidence" value="ECO:0007669"/>
    <property type="project" value="TreeGrafter"/>
</dbReference>
<dbReference type="PANTHER" id="PTHR43161">
    <property type="entry name" value="SORBITOL DEHYDROGENASE"/>
    <property type="match status" value="1"/>
</dbReference>